<dbReference type="AlphaFoldDB" id="A0A382T305"/>
<proteinExistence type="predicted"/>
<name>A0A382T305_9ZZZZ</name>
<dbReference type="EMBL" id="UINC01132996">
    <property type="protein sequence ID" value="SVD15651.1"/>
    <property type="molecule type" value="Genomic_DNA"/>
</dbReference>
<organism evidence="1">
    <name type="scientific">marine metagenome</name>
    <dbReference type="NCBI Taxonomy" id="408172"/>
    <lineage>
        <taxon>unclassified sequences</taxon>
        <taxon>metagenomes</taxon>
        <taxon>ecological metagenomes</taxon>
    </lineage>
</organism>
<gene>
    <name evidence="1" type="ORF">METZ01_LOCUS368505</name>
</gene>
<evidence type="ECO:0000313" key="1">
    <source>
        <dbReference type="EMBL" id="SVD15651.1"/>
    </source>
</evidence>
<protein>
    <recommendedName>
        <fullName evidence="2">Bacterial surface antigen (D15) domain-containing protein</fullName>
    </recommendedName>
</protein>
<accession>A0A382T305</accession>
<reference evidence="1" key="1">
    <citation type="submission" date="2018-05" db="EMBL/GenBank/DDBJ databases">
        <authorList>
            <person name="Lanie J.A."/>
            <person name="Ng W.-L."/>
            <person name="Kazmierczak K.M."/>
            <person name="Andrzejewski T.M."/>
            <person name="Davidsen T.M."/>
            <person name="Wayne K.J."/>
            <person name="Tettelin H."/>
            <person name="Glass J.I."/>
            <person name="Rusch D."/>
            <person name="Podicherti R."/>
            <person name="Tsui H.-C.T."/>
            <person name="Winkler M.E."/>
        </authorList>
    </citation>
    <scope>NUCLEOTIDE SEQUENCE</scope>
</reference>
<evidence type="ECO:0008006" key="2">
    <source>
        <dbReference type="Google" id="ProtNLM"/>
    </source>
</evidence>
<sequence>MMIYDLGFRIPLFREKHFPIGWFTLQHSTLGIISQFGDAWNRNESEYSLKRSRGIEWRLSGYSFYNYPTSLSLEYHQGIDKFTMDIGDGIPINYGKKGRYYFSVLFGF</sequence>